<feature type="non-terminal residue" evidence="1">
    <location>
        <position position="1"/>
    </location>
</feature>
<dbReference type="Proteomes" id="UP001152795">
    <property type="component" value="Unassembled WGS sequence"/>
</dbReference>
<name>A0A7D9ES10_PARCT</name>
<protein>
    <submittedName>
        <fullName evidence="1">Uncharacterized protein</fullName>
    </submittedName>
</protein>
<gene>
    <name evidence="1" type="ORF">PACLA_8A049495</name>
</gene>
<keyword evidence="2" id="KW-1185">Reference proteome</keyword>
<comment type="caution">
    <text evidence="1">The sequence shown here is derived from an EMBL/GenBank/DDBJ whole genome shotgun (WGS) entry which is preliminary data.</text>
</comment>
<proteinExistence type="predicted"/>
<reference evidence="1" key="1">
    <citation type="submission" date="2020-04" db="EMBL/GenBank/DDBJ databases">
        <authorList>
            <person name="Alioto T."/>
            <person name="Alioto T."/>
            <person name="Gomez Garrido J."/>
        </authorList>
    </citation>
    <scope>NUCLEOTIDE SEQUENCE</scope>
    <source>
        <strain evidence="1">A484AB</strain>
    </source>
</reference>
<dbReference type="EMBL" id="CACRXK020008670">
    <property type="protein sequence ID" value="CAB4015321.1"/>
    <property type="molecule type" value="Genomic_DNA"/>
</dbReference>
<organism evidence="1 2">
    <name type="scientific">Paramuricea clavata</name>
    <name type="common">Red gorgonian</name>
    <name type="synonym">Violescent sea-whip</name>
    <dbReference type="NCBI Taxonomy" id="317549"/>
    <lineage>
        <taxon>Eukaryota</taxon>
        <taxon>Metazoa</taxon>
        <taxon>Cnidaria</taxon>
        <taxon>Anthozoa</taxon>
        <taxon>Octocorallia</taxon>
        <taxon>Malacalcyonacea</taxon>
        <taxon>Plexauridae</taxon>
        <taxon>Paramuricea</taxon>
    </lineage>
</organism>
<accession>A0A7D9ES10</accession>
<evidence type="ECO:0000313" key="2">
    <source>
        <dbReference type="Proteomes" id="UP001152795"/>
    </source>
</evidence>
<dbReference type="AlphaFoldDB" id="A0A7D9ES10"/>
<sequence length="51" mass="6060">LVERKILLAPCDSYNLDLHWTHIVQVITTNDYLTQTEYFTVYENITALRKC</sequence>
<evidence type="ECO:0000313" key="1">
    <source>
        <dbReference type="EMBL" id="CAB4015321.1"/>
    </source>
</evidence>